<evidence type="ECO:0000313" key="2">
    <source>
        <dbReference type="Proteomes" id="UP000244441"/>
    </source>
</evidence>
<dbReference type="AlphaFoldDB" id="A0A2S0VR30"/>
<dbReference type="KEGG" id="cate:C2869_09615"/>
<dbReference type="InterPro" id="IPR016024">
    <property type="entry name" value="ARM-type_fold"/>
</dbReference>
<proteinExistence type="predicted"/>
<protein>
    <recommendedName>
        <fullName evidence="3">HEAT repeat domain-containing protein</fullName>
    </recommendedName>
</protein>
<dbReference type="RefSeq" id="WP_108602729.1">
    <property type="nucleotide sequence ID" value="NZ_CP026604.1"/>
</dbReference>
<dbReference type="SUPFAM" id="SSF48371">
    <property type="entry name" value="ARM repeat"/>
    <property type="match status" value="1"/>
</dbReference>
<organism evidence="1 2">
    <name type="scientific">Saccharobesus litoralis</name>
    <dbReference type="NCBI Taxonomy" id="2172099"/>
    <lineage>
        <taxon>Bacteria</taxon>
        <taxon>Pseudomonadati</taxon>
        <taxon>Pseudomonadota</taxon>
        <taxon>Gammaproteobacteria</taxon>
        <taxon>Alteromonadales</taxon>
        <taxon>Alteromonadaceae</taxon>
        <taxon>Saccharobesus</taxon>
    </lineage>
</organism>
<dbReference type="Proteomes" id="UP000244441">
    <property type="component" value="Chromosome"/>
</dbReference>
<keyword evidence="2" id="KW-1185">Reference proteome</keyword>
<accession>A0A2S0VR30</accession>
<sequence length="170" mass="19494">MSQQNAIKSWDGKSKDDIQAIFAEYSAQDDFIYSLICGLTEPEIQDGASWLLKHFLEAKKKPKNNHLNPAQTQQVLSTLHQLNTWPSQLHILQCLPYLTLDKNSKQSLAAFIRLTMQSDNKMVRAWAYNGFYLLAQTFTEYQTEMHDCLTLALNDKDEAASVKARIRKLV</sequence>
<name>A0A2S0VR30_9ALTE</name>
<dbReference type="OrthoDB" id="7860049at2"/>
<reference evidence="1 2" key="1">
    <citation type="submission" date="2018-01" db="EMBL/GenBank/DDBJ databases">
        <title>Genome sequence of a Cantenovulum-like bacteria.</title>
        <authorList>
            <person name="Tan W.R."/>
            <person name="Lau N.-S."/>
            <person name="Go F."/>
            <person name="Amirul A.-A.A."/>
        </authorList>
    </citation>
    <scope>NUCLEOTIDE SEQUENCE [LARGE SCALE GENOMIC DNA]</scope>
    <source>
        <strain evidence="1 2">CCB-QB4</strain>
    </source>
</reference>
<gene>
    <name evidence="1" type="ORF">C2869_09615</name>
</gene>
<dbReference type="EMBL" id="CP026604">
    <property type="protein sequence ID" value="AWB66671.1"/>
    <property type="molecule type" value="Genomic_DNA"/>
</dbReference>
<evidence type="ECO:0008006" key="3">
    <source>
        <dbReference type="Google" id="ProtNLM"/>
    </source>
</evidence>
<evidence type="ECO:0000313" key="1">
    <source>
        <dbReference type="EMBL" id="AWB66671.1"/>
    </source>
</evidence>